<evidence type="ECO:0000256" key="1">
    <source>
        <dbReference type="ARBA" id="ARBA00001971"/>
    </source>
</evidence>
<keyword evidence="11 14" id="KW-0503">Monooxygenase</keyword>
<evidence type="ECO:0000256" key="12">
    <source>
        <dbReference type="ARBA" id="ARBA00023136"/>
    </source>
</evidence>
<keyword evidence="12 15" id="KW-0472">Membrane</keyword>
<dbReference type="InterPro" id="IPR002401">
    <property type="entry name" value="Cyt_P450_E_grp-I"/>
</dbReference>
<dbReference type="GO" id="GO:0004497">
    <property type="term" value="F:monooxygenase activity"/>
    <property type="evidence" value="ECO:0007669"/>
    <property type="project" value="UniProtKB-KW"/>
</dbReference>
<dbReference type="GO" id="GO:0005506">
    <property type="term" value="F:iron ion binding"/>
    <property type="evidence" value="ECO:0007669"/>
    <property type="project" value="InterPro"/>
</dbReference>
<evidence type="ECO:0008006" key="18">
    <source>
        <dbReference type="Google" id="ProtNLM"/>
    </source>
</evidence>
<evidence type="ECO:0000256" key="7">
    <source>
        <dbReference type="ARBA" id="ARBA00022824"/>
    </source>
</evidence>
<comment type="cofactor">
    <cofactor evidence="1 13">
        <name>heme</name>
        <dbReference type="ChEBI" id="CHEBI:30413"/>
    </cofactor>
</comment>
<dbReference type="EMBL" id="VTPC01001137">
    <property type="protein sequence ID" value="KAF2902944.1"/>
    <property type="molecule type" value="Genomic_DNA"/>
</dbReference>
<keyword evidence="7" id="KW-0256">Endoplasmic reticulum</keyword>
<keyword evidence="6 13" id="KW-0479">Metal-binding</keyword>
<organism evidence="16 17">
    <name type="scientific">Ignelater luminosus</name>
    <name type="common">Cucubano</name>
    <name type="synonym">Pyrophorus luminosus</name>
    <dbReference type="NCBI Taxonomy" id="2038154"/>
    <lineage>
        <taxon>Eukaryota</taxon>
        <taxon>Metazoa</taxon>
        <taxon>Ecdysozoa</taxon>
        <taxon>Arthropoda</taxon>
        <taxon>Hexapoda</taxon>
        <taxon>Insecta</taxon>
        <taxon>Pterygota</taxon>
        <taxon>Neoptera</taxon>
        <taxon>Endopterygota</taxon>
        <taxon>Coleoptera</taxon>
        <taxon>Polyphaga</taxon>
        <taxon>Elateriformia</taxon>
        <taxon>Elateroidea</taxon>
        <taxon>Elateridae</taxon>
        <taxon>Agrypninae</taxon>
        <taxon>Pyrophorini</taxon>
        <taxon>Ignelater</taxon>
    </lineage>
</organism>
<dbReference type="AlphaFoldDB" id="A0A8K0DEY3"/>
<dbReference type="Proteomes" id="UP000801492">
    <property type="component" value="Unassembled WGS sequence"/>
</dbReference>
<comment type="caution">
    <text evidence="16">The sequence shown here is derived from an EMBL/GenBank/DDBJ whole genome shotgun (WGS) entry which is preliminary data.</text>
</comment>
<evidence type="ECO:0000313" key="16">
    <source>
        <dbReference type="EMBL" id="KAF2902944.1"/>
    </source>
</evidence>
<dbReference type="SUPFAM" id="SSF48264">
    <property type="entry name" value="Cytochrome P450"/>
    <property type="match status" value="1"/>
</dbReference>
<comment type="subcellular location">
    <subcellularLocation>
        <location evidence="3">Endoplasmic reticulum membrane</location>
        <topology evidence="3">Peripheral membrane protein</topology>
    </subcellularLocation>
    <subcellularLocation>
        <location evidence="2">Microsome membrane</location>
        <topology evidence="2">Peripheral membrane protein</topology>
    </subcellularLocation>
</comment>
<dbReference type="PANTHER" id="PTHR24292:SF100">
    <property type="entry name" value="CYTOCHROME P450 6A16, ISOFORM B-RELATED"/>
    <property type="match status" value="1"/>
</dbReference>
<dbReference type="Pfam" id="PF00067">
    <property type="entry name" value="p450"/>
    <property type="match status" value="1"/>
</dbReference>
<name>A0A8K0DEY3_IGNLU</name>
<evidence type="ECO:0000256" key="6">
    <source>
        <dbReference type="ARBA" id="ARBA00022723"/>
    </source>
</evidence>
<feature type="transmembrane region" description="Helical" evidence="15">
    <location>
        <begin position="12"/>
        <end position="27"/>
    </location>
</feature>
<dbReference type="GO" id="GO:0016705">
    <property type="term" value="F:oxidoreductase activity, acting on paired donors, with incorporation or reduction of molecular oxygen"/>
    <property type="evidence" value="ECO:0007669"/>
    <property type="project" value="InterPro"/>
</dbReference>
<evidence type="ECO:0000256" key="2">
    <source>
        <dbReference type="ARBA" id="ARBA00004174"/>
    </source>
</evidence>
<evidence type="ECO:0000256" key="10">
    <source>
        <dbReference type="ARBA" id="ARBA00023004"/>
    </source>
</evidence>
<dbReference type="CDD" id="cd11056">
    <property type="entry name" value="CYP6-like"/>
    <property type="match status" value="1"/>
</dbReference>
<evidence type="ECO:0000256" key="5">
    <source>
        <dbReference type="ARBA" id="ARBA00022617"/>
    </source>
</evidence>
<dbReference type="PROSITE" id="PS00086">
    <property type="entry name" value="CYTOCHROME_P450"/>
    <property type="match status" value="1"/>
</dbReference>
<dbReference type="OrthoDB" id="2789670at2759"/>
<proteinExistence type="inferred from homology"/>
<evidence type="ECO:0000256" key="8">
    <source>
        <dbReference type="ARBA" id="ARBA00022848"/>
    </source>
</evidence>
<dbReference type="PRINTS" id="PR00463">
    <property type="entry name" value="EP450I"/>
</dbReference>
<feature type="binding site" description="axial binding residue" evidence="13">
    <location>
        <position position="457"/>
    </location>
    <ligand>
        <name>heme</name>
        <dbReference type="ChEBI" id="CHEBI:30413"/>
    </ligand>
    <ligandPart>
        <name>Fe</name>
        <dbReference type="ChEBI" id="CHEBI:18248"/>
    </ligandPart>
</feature>
<dbReference type="FunFam" id="1.10.630.10:FF:000042">
    <property type="entry name" value="Cytochrome P450"/>
    <property type="match status" value="1"/>
</dbReference>
<dbReference type="InterPro" id="IPR036396">
    <property type="entry name" value="Cyt_P450_sf"/>
</dbReference>
<evidence type="ECO:0000256" key="15">
    <source>
        <dbReference type="SAM" id="Phobius"/>
    </source>
</evidence>
<dbReference type="GO" id="GO:0020037">
    <property type="term" value="F:heme binding"/>
    <property type="evidence" value="ECO:0007669"/>
    <property type="project" value="InterPro"/>
</dbReference>
<dbReference type="PANTHER" id="PTHR24292">
    <property type="entry name" value="CYTOCHROME P450"/>
    <property type="match status" value="1"/>
</dbReference>
<keyword evidence="5 13" id="KW-0349">Heme</keyword>
<dbReference type="GO" id="GO:0005789">
    <property type="term" value="C:endoplasmic reticulum membrane"/>
    <property type="evidence" value="ECO:0007669"/>
    <property type="project" value="UniProtKB-SubCell"/>
</dbReference>
<gene>
    <name evidence="16" type="ORF">ILUMI_03244</name>
</gene>
<dbReference type="InterPro" id="IPR001128">
    <property type="entry name" value="Cyt_P450"/>
</dbReference>
<keyword evidence="9 14" id="KW-0560">Oxidoreductase</keyword>
<dbReference type="InterPro" id="IPR050476">
    <property type="entry name" value="Insect_CytP450_Detox"/>
</dbReference>
<keyword evidence="15" id="KW-0812">Transmembrane</keyword>
<protein>
    <recommendedName>
        <fullName evidence="18">Cytochrome P450</fullName>
    </recommendedName>
</protein>
<reference evidence="16" key="1">
    <citation type="submission" date="2019-08" db="EMBL/GenBank/DDBJ databases">
        <title>The genome of the North American firefly Photinus pyralis.</title>
        <authorList>
            <consortium name="Photinus pyralis genome working group"/>
            <person name="Fallon T.R."/>
            <person name="Sander Lower S.E."/>
            <person name="Weng J.-K."/>
        </authorList>
    </citation>
    <scope>NUCLEOTIDE SEQUENCE</scope>
    <source>
        <strain evidence="16">TRF0915ILg1</strain>
        <tissue evidence="16">Whole body</tissue>
    </source>
</reference>
<dbReference type="PRINTS" id="PR00385">
    <property type="entry name" value="P450"/>
</dbReference>
<dbReference type="Gene3D" id="1.10.630.10">
    <property type="entry name" value="Cytochrome P450"/>
    <property type="match status" value="1"/>
</dbReference>
<keyword evidence="10 13" id="KW-0408">Iron</keyword>
<evidence type="ECO:0000256" key="11">
    <source>
        <dbReference type="ARBA" id="ARBA00023033"/>
    </source>
</evidence>
<evidence type="ECO:0000256" key="13">
    <source>
        <dbReference type="PIRSR" id="PIRSR602401-1"/>
    </source>
</evidence>
<keyword evidence="8" id="KW-0492">Microsome</keyword>
<evidence type="ECO:0000313" key="17">
    <source>
        <dbReference type="Proteomes" id="UP000801492"/>
    </source>
</evidence>
<comment type="similarity">
    <text evidence="4 14">Belongs to the cytochrome P450 family.</text>
</comment>
<evidence type="ECO:0000256" key="3">
    <source>
        <dbReference type="ARBA" id="ARBA00004406"/>
    </source>
</evidence>
<keyword evidence="15" id="KW-1133">Transmembrane helix</keyword>
<evidence type="ECO:0000256" key="14">
    <source>
        <dbReference type="RuleBase" id="RU000461"/>
    </source>
</evidence>
<evidence type="ECO:0000256" key="9">
    <source>
        <dbReference type="ARBA" id="ARBA00023002"/>
    </source>
</evidence>
<sequence>MAIIFDCACTDILIFLITITVCIYAYFKWTYQYWKRKGVPGLEPSIPFGNMPTPILNQKYFGDEFMKQYNIAKAKGYKHIGLFIMHKPAYMPIDLQYIKNIITKDFDHFMDRGIYYNEKDDPLGAHLFNIEGVKWRNLRMKLTPTFTSGKMKMMFPTLTECGKQMGDYMEKACLKDEPVDIKDVLSCFTTDVIASCAFGLDCNSFKDKNSEFRKYLRRNFVLTTPELLRMIFGSSFPNLARKLGVTLVSKDVSEFFMKIITETVEYREKNNFVRKDFMQLLLQLKNNVLETGEQHQHDGKSLTLEELAAQAFIFLLAGFETSSTTMTFCLYELAVNEDLQERVREEINTVLKEHDGKITYDAVTEMKYVGQVIEETLRKYPPVSNLNRVCKADYKIPDTDITIEKGTLVLIPVLGLQRDEDYFPDPERFDPERFSEENKRNISQFSYLPFGEGPRICIGLRFGLMQAKVGLAVLLQNYAFTLNNKTKTPLEMNPNGLVMSVLGDIWLDVKKVS</sequence>
<dbReference type="InterPro" id="IPR017972">
    <property type="entry name" value="Cyt_P450_CS"/>
</dbReference>
<evidence type="ECO:0000256" key="4">
    <source>
        <dbReference type="ARBA" id="ARBA00010617"/>
    </source>
</evidence>
<accession>A0A8K0DEY3</accession>
<keyword evidence="17" id="KW-1185">Reference proteome</keyword>